<keyword evidence="1" id="KW-0238">DNA-binding</keyword>
<dbReference type="EMBL" id="JACGWU010000001">
    <property type="protein sequence ID" value="MBA8828716.1"/>
    <property type="molecule type" value="Genomic_DNA"/>
</dbReference>
<dbReference type="GO" id="GO:0003677">
    <property type="term" value="F:DNA binding"/>
    <property type="evidence" value="ECO:0007669"/>
    <property type="project" value="UniProtKB-KW"/>
</dbReference>
<proteinExistence type="predicted"/>
<evidence type="ECO:0000313" key="1">
    <source>
        <dbReference type="EMBL" id="MBA8828716.1"/>
    </source>
</evidence>
<dbReference type="PROSITE" id="PS51257">
    <property type="entry name" value="PROKAR_LIPOPROTEIN"/>
    <property type="match status" value="1"/>
</dbReference>
<dbReference type="Gene3D" id="1.10.10.10">
    <property type="entry name" value="Winged helix-like DNA-binding domain superfamily/Winged helix DNA-binding domain"/>
    <property type="match status" value="1"/>
</dbReference>
<name>A0A7W3JT38_9MICO</name>
<keyword evidence="2" id="KW-1185">Reference proteome</keyword>
<gene>
    <name evidence="1" type="ORF">FB555_000787</name>
</gene>
<organism evidence="1 2">
    <name type="scientific">Alpinimonas psychrophila</name>
    <dbReference type="NCBI Taxonomy" id="748908"/>
    <lineage>
        <taxon>Bacteria</taxon>
        <taxon>Bacillati</taxon>
        <taxon>Actinomycetota</taxon>
        <taxon>Actinomycetes</taxon>
        <taxon>Micrococcales</taxon>
        <taxon>Microbacteriaceae</taxon>
        <taxon>Alpinimonas</taxon>
    </lineage>
</organism>
<protein>
    <submittedName>
        <fullName evidence="1">DNA-binding HxlR family transcriptional regulator</fullName>
    </submittedName>
</protein>
<dbReference type="InterPro" id="IPR036388">
    <property type="entry name" value="WH-like_DNA-bd_sf"/>
</dbReference>
<reference evidence="1 2" key="1">
    <citation type="submission" date="2020-07" db="EMBL/GenBank/DDBJ databases">
        <title>Sequencing the genomes of 1000 actinobacteria strains.</title>
        <authorList>
            <person name="Klenk H.-P."/>
        </authorList>
    </citation>
    <scope>NUCLEOTIDE SEQUENCE [LARGE SCALE GENOMIC DNA]</scope>
    <source>
        <strain evidence="1 2">DSM 23737</strain>
    </source>
</reference>
<evidence type="ECO:0000313" key="2">
    <source>
        <dbReference type="Proteomes" id="UP000524237"/>
    </source>
</evidence>
<dbReference type="Proteomes" id="UP000524237">
    <property type="component" value="Unassembled WGS sequence"/>
</dbReference>
<comment type="caution">
    <text evidence="1">The sequence shown here is derived from an EMBL/GenBank/DDBJ whole genome shotgun (WGS) entry which is preliminary data.</text>
</comment>
<accession>A0A7W3JT38</accession>
<dbReference type="AlphaFoldDB" id="A0A7W3JT38"/>
<sequence length="72" mass="8153">MRTPTLCSLKHYGLITRTTTPTVSVTVACELTDLRLSLTQMMCGLKSWAAIDRLCGVQFRRQDTIRTCQMKT</sequence>